<accession>A0A482VTZ2</accession>
<dbReference type="PANTHER" id="PTHR11461">
    <property type="entry name" value="SERINE PROTEASE INHIBITOR, SERPIN"/>
    <property type="match status" value="1"/>
</dbReference>
<feature type="domain" description="Serpin" evidence="5">
    <location>
        <begin position="335"/>
        <end position="673"/>
    </location>
</feature>
<feature type="domain" description="Serpin" evidence="5">
    <location>
        <begin position="3"/>
        <end position="329"/>
    </location>
</feature>
<dbReference type="PANTHER" id="PTHR11461:SF211">
    <property type="entry name" value="GH10112P-RELATED"/>
    <property type="match status" value="1"/>
</dbReference>
<gene>
    <name evidence="6" type="ORF">BDFB_007163</name>
</gene>
<dbReference type="Gene3D" id="2.30.39.10">
    <property type="entry name" value="Alpha-1-antitrypsin, domain 1"/>
    <property type="match status" value="2"/>
</dbReference>
<evidence type="ECO:0000313" key="6">
    <source>
        <dbReference type="EMBL" id="RZC36372.1"/>
    </source>
</evidence>
<dbReference type="Gene3D" id="3.30.497.10">
    <property type="entry name" value="Antithrombin, subunit I, domain 2"/>
    <property type="match status" value="2"/>
</dbReference>
<sequence length="673" mass="77222">MENVQNSKENFIAAPFALESLLTLARCGAKNETAYDIKSPLNLPDNPKEIESIITSMVSTLKKNKHFRFLQANRIYLNQVYSIKSDFKKITSQYHIDIQNMDFSNTSQTKDNINKWVNSQTEGKIEEIDSNVDEASKIVLVSAVYFKGHWLKMFQRDSISKRNFYTTKTKSVQAEMMEKTGMYKYCESAELEAKIVEVPFEGKEVSMVIVLPNSTDGFPFLEERIDRVFLPPKFVEERVNVFIPKFKFVTQVSNLKRTLQHMGMKKAFTNEADFNGLVAEKNVVYISDILQKIHIDICEEDNEQSSTISKRIFILDFVFTLALNSFTQSNYVVTGSLYKNLASDNNDNLLVSPLSVQIILGLAQHGANADTAEEIRNSLRLSSNIREYENVIRMLVPPVKNKKNLHLRMANKIYVQQNFSINKDFQKLAKNVYQAVAENVNFADQNKAADSINKWAKNETDNKIQHLIEAERVGTDTTMVLASALLFRSKWLKPFQRAITSKENFYKDEESAEKVDTMQKVDFFNYFESKDLKAKFLELCFESDEISMIIALPDEKTGLTSLENQIAQVFSPPEFTNERVKVAIPKFQFEYKIYLKECLQKVGIKKAFTQEADFSKISDKKGGIFIGEVVQKTYIDLSEEGVEAAATTENGETPFMRFFKFQFFLFSGSCYIE</sequence>
<dbReference type="AlphaFoldDB" id="A0A482VTZ2"/>
<dbReference type="GO" id="GO:0005615">
    <property type="term" value="C:extracellular space"/>
    <property type="evidence" value="ECO:0007669"/>
    <property type="project" value="InterPro"/>
</dbReference>
<comment type="similarity">
    <text evidence="1 4">Belongs to the serpin family.</text>
</comment>
<organism evidence="6 7">
    <name type="scientific">Asbolus verrucosus</name>
    <name type="common">Desert ironclad beetle</name>
    <dbReference type="NCBI Taxonomy" id="1661398"/>
    <lineage>
        <taxon>Eukaryota</taxon>
        <taxon>Metazoa</taxon>
        <taxon>Ecdysozoa</taxon>
        <taxon>Arthropoda</taxon>
        <taxon>Hexapoda</taxon>
        <taxon>Insecta</taxon>
        <taxon>Pterygota</taxon>
        <taxon>Neoptera</taxon>
        <taxon>Endopterygota</taxon>
        <taxon>Coleoptera</taxon>
        <taxon>Polyphaga</taxon>
        <taxon>Cucujiformia</taxon>
        <taxon>Tenebrionidae</taxon>
        <taxon>Pimeliinae</taxon>
        <taxon>Asbolus</taxon>
    </lineage>
</organism>
<dbReference type="InterPro" id="IPR023796">
    <property type="entry name" value="Serpin_dom"/>
</dbReference>
<reference evidence="6 7" key="1">
    <citation type="submission" date="2017-03" db="EMBL/GenBank/DDBJ databases">
        <title>Genome of the blue death feigning beetle - Asbolus verrucosus.</title>
        <authorList>
            <person name="Rider S.D."/>
        </authorList>
    </citation>
    <scope>NUCLEOTIDE SEQUENCE [LARGE SCALE GENOMIC DNA]</scope>
    <source>
        <strain evidence="6">Butters</strain>
        <tissue evidence="6">Head and leg muscle</tissue>
    </source>
</reference>
<dbReference type="InterPro" id="IPR000215">
    <property type="entry name" value="Serpin_fam"/>
</dbReference>
<evidence type="ECO:0000256" key="1">
    <source>
        <dbReference type="ARBA" id="ARBA00009500"/>
    </source>
</evidence>
<name>A0A482VTZ2_ASBVE</name>
<comment type="caution">
    <text evidence="6">The sequence shown here is derived from an EMBL/GenBank/DDBJ whole genome shotgun (WGS) entry which is preliminary data.</text>
</comment>
<dbReference type="SUPFAM" id="SSF56574">
    <property type="entry name" value="Serpins"/>
    <property type="match status" value="2"/>
</dbReference>
<evidence type="ECO:0000259" key="5">
    <source>
        <dbReference type="SMART" id="SM00093"/>
    </source>
</evidence>
<evidence type="ECO:0000313" key="7">
    <source>
        <dbReference type="Proteomes" id="UP000292052"/>
    </source>
</evidence>
<keyword evidence="3" id="KW-0722">Serine protease inhibitor</keyword>
<keyword evidence="7" id="KW-1185">Reference proteome</keyword>
<dbReference type="EMBL" id="QDEB01062786">
    <property type="protein sequence ID" value="RZC36372.1"/>
    <property type="molecule type" value="Genomic_DNA"/>
</dbReference>
<dbReference type="InterPro" id="IPR042178">
    <property type="entry name" value="Serpin_sf_1"/>
</dbReference>
<keyword evidence="2" id="KW-0646">Protease inhibitor</keyword>
<dbReference type="InterPro" id="IPR042185">
    <property type="entry name" value="Serpin_sf_2"/>
</dbReference>
<dbReference type="SMART" id="SM00093">
    <property type="entry name" value="SERPIN"/>
    <property type="match status" value="2"/>
</dbReference>
<dbReference type="InterPro" id="IPR036186">
    <property type="entry name" value="Serpin_sf"/>
</dbReference>
<dbReference type="Proteomes" id="UP000292052">
    <property type="component" value="Unassembled WGS sequence"/>
</dbReference>
<evidence type="ECO:0000256" key="3">
    <source>
        <dbReference type="ARBA" id="ARBA00022900"/>
    </source>
</evidence>
<evidence type="ECO:0000256" key="2">
    <source>
        <dbReference type="ARBA" id="ARBA00022690"/>
    </source>
</evidence>
<dbReference type="OrthoDB" id="6768138at2759"/>
<proteinExistence type="inferred from homology"/>
<evidence type="ECO:0000256" key="4">
    <source>
        <dbReference type="RuleBase" id="RU000411"/>
    </source>
</evidence>
<protein>
    <submittedName>
        <fullName evidence="6">Serpin domain containing protein</fullName>
    </submittedName>
</protein>
<dbReference type="Pfam" id="PF00079">
    <property type="entry name" value="Serpin"/>
    <property type="match status" value="2"/>
</dbReference>
<dbReference type="GO" id="GO:0004867">
    <property type="term" value="F:serine-type endopeptidase inhibitor activity"/>
    <property type="evidence" value="ECO:0007669"/>
    <property type="project" value="UniProtKB-KW"/>
</dbReference>